<protein>
    <submittedName>
        <fullName evidence="1">PHP domain protein</fullName>
    </submittedName>
</protein>
<dbReference type="EMBL" id="LTBA01000100">
    <property type="protein sequence ID" value="KYH28386.1"/>
    <property type="molecule type" value="Genomic_DNA"/>
</dbReference>
<dbReference type="Pfam" id="PF13263">
    <property type="entry name" value="PHP_C"/>
    <property type="match status" value="1"/>
</dbReference>
<organism evidence="1 2">
    <name type="scientific">Clostridium tepidiprofundi DSM 19306</name>
    <dbReference type="NCBI Taxonomy" id="1121338"/>
    <lineage>
        <taxon>Bacteria</taxon>
        <taxon>Bacillati</taxon>
        <taxon>Bacillota</taxon>
        <taxon>Clostridia</taxon>
        <taxon>Eubacteriales</taxon>
        <taxon>Clostridiaceae</taxon>
        <taxon>Clostridium</taxon>
    </lineage>
</organism>
<dbReference type="OrthoDB" id="9775360at2"/>
<dbReference type="SUPFAM" id="SSF89550">
    <property type="entry name" value="PHP domain-like"/>
    <property type="match status" value="1"/>
</dbReference>
<gene>
    <name evidence="1" type="ORF">CLTEP_27610</name>
</gene>
<comment type="caution">
    <text evidence="1">The sequence shown here is derived from an EMBL/GenBank/DDBJ whole genome shotgun (WGS) entry which is preliminary data.</text>
</comment>
<reference evidence="1 2" key="1">
    <citation type="submission" date="2016-02" db="EMBL/GenBank/DDBJ databases">
        <title>Genome sequence of Clostridium tepidiprofundi DSM 19306.</title>
        <authorList>
            <person name="Poehlein A."/>
            <person name="Daniel R."/>
        </authorList>
    </citation>
    <scope>NUCLEOTIDE SEQUENCE [LARGE SCALE GENOMIC DNA]</scope>
    <source>
        <strain evidence="1 2">DSM 19306</strain>
    </source>
</reference>
<dbReference type="PANTHER" id="PTHR42924:SF3">
    <property type="entry name" value="POLYMERASE_HISTIDINOL PHOSPHATASE N-TERMINAL DOMAIN-CONTAINING PROTEIN"/>
    <property type="match status" value="1"/>
</dbReference>
<dbReference type="RefSeq" id="WP_066827629.1">
    <property type="nucleotide sequence ID" value="NZ_LTBA01000100.1"/>
</dbReference>
<accession>A0A151AL52</accession>
<name>A0A151AL52_9CLOT</name>
<dbReference type="PATRIC" id="fig|1121338.3.peg.2908"/>
<dbReference type="Gene3D" id="3.20.20.140">
    <property type="entry name" value="Metal-dependent hydrolases"/>
    <property type="match status" value="1"/>
</dbReference>
<dbReference type="InterPro" id="IPR016195">
    <property type="entry name" value="Pol/histidinol_Pase-like"/>
</dbReference>
<dbReference type="Proteomes" id="UP000075531">
    <property type="component" value="Unassembled WGS sequence"/>
</dbReference>
<dbReference type="GO" id="GO:0035312">
    <property type="term" value="F:5'-3' DNA exonuclease activity"/>
    <property type="evidence" value="ECO:0007669"/>
    <property type="project" value="TreeGrafter"/>
</dbReference>
<dbReference type="STRING" id="1121338.CLTEP_27610"/>
<proteinExistence type="predicted"/>
<sequence length="253" mass="29735">MKIDLHVHAKERSACSIASEKQHIESAIKFGLDAIIFTDHNRLVPLEHIKELNKRYYPFRIYGGIEIRISDCGEDVLVLGLHDKILEEKSWLYPDLYDYVRKNNGFIALAHPFRYKNSIGIDIEKYIPDAVEIHSTNIGRDDYKLIRKLAEKLNLNLITNSDGHNAEHVGIYYNDIEYMPNSEQELVKYLKEGRYKCCCNHFRVSKFNESVLKREKLIKELIKENKDRTYYNKLTGNWEGEFDRVLMGKSYVI</sequence>
<dbReference type="InterPro" id="IPR052018">
    <property type="entry name" value="PHP_domain"/>
</dbReference>
<dbReference type="CDD" id="cd07432">
    <property type="entry name" value="PHP_HisPPase"/>
    <property type="match status" value="1"/>
</dbReference>
<dbReference type="GO" id="GO:0004534">
    <property type="term" value="F:5'-3' RNA exonuclease activity"/>
    <property type="evidence" value="ECO:0007669"/>
    <property type="project" value="TreeGrafter"/>
</dbReference>
<dbReference type="PANTHER" id="PTHR42924">
    <property type="entry name" value="EXONUCLEASE"/>
    <property type="match status" value="1"/>
</dbReference>
<evidence type="ECO:0000313" key="1">
    <source>
        <dbReference type="EMBL" id="KYH28386.1"/>
    </source>
</evidence>
<keyword evidence="2" id="KW-1185">Reference proteome</keyword>
<evidence type="ECO:0000313" key="2">
    <source>
        <dbReference type="Proteomes" id="UP000075531"/>
    </source>
</evidence>
<dbReference type="AlphaFoldDB" id="A0A151AL52"/>